<keyword evidence="2" id="KW-1185">Reference proteome</keyword>
<comment type="caution">
    <text evidence="1">The sequence shown here is derived from an EMBL/GenBank/DDBJ whole genome shotgun (WGS) entry which is preliminary data.</text>
</comment>
<sequence length="59" mass="6758">MLRPWVGKLLLEEAFRSPFQEDVSQQNVVKRSAISRVSPEFSSMFSSEQIEALPKALFD</sequence>
<organism evidence="1 2">
    <name type="scientific">Stenomitos frigidus ULC18</name>
    <dbReference type="NCBI Taxonomy" id="2107698"/>
    <lineage>
        <taxon>Bacteria</taxon>
        <taxon>Bacillati</taxon>
        <taxon>Cyanobacteriota</taxon>
        <taxon>Cyanophyceae</taxon>
        <taxon>Leptolyngbyales</taxon>
        <taxon>Leptolyngbyaceae</taxon>
        <taxon>Stenomitos</taxon>
    </lineage>
</organism>
<gene>
    <name evidence="1" type="ORF">C7B82_28255</name>
</gene>
<dbReference type="EMBL" id="PVWK01000153">
    <property type="protein sequence ID" value="PSB24118.1"/>
    <property type="molecule type" value="Genomic_DNA"/>
</dbReference>
<reference evidence="2" key="1">
    <citation type="submission" date="2018-02" db="EMBL/GenBank/DDBJ databases">
        <authorList>
            <person name="Moore K."/>
            <person name="Momper L."/>
        </authorList>
    </citation>
    <scope>NUCLEOTIDE SEQUENCE [LARGE SCALE GENOMIC DNA]</scope>
    <source>
        <strain evidence="2">ULC18</strain>
    </source>
</reference>
<proteinExistence type="predicted"/>
<reference evidence="1 2" key="2">
    <citation type="submission" date="2018-03" db="EMBL/GenBank/DDBJ databases">
        <title>The ancient ancestry and fast evolution of plastids.</title>
        <authorList>
            <person name="Moore K.R."/>
            <person name="Magnabosco C."/>
            <person name="Momper L."/>
            <person name="Gold D.A."/>
            <person name="Bosak T."/>
            <person name="Fournier G.P."/>
        </authorList>
    </citation>
    <scope>NUCLEOTIDE SEQUENCE [LARGE SCALE GENOMIC DNA]</scope>
    <source>
        <strain evidence="1 2">ULC18</strain>
    </source>
</reference>
<evidence type="ECO:0000313" key="2">
    <source>
        <dbReference type="Proteomes" id="UP000239576"/>
    </source>
</evidence>
<dbReference type="Proteomes" id="UP000239576">
    <property type="component" value="Unassembled WGS sequence"/>
</dbReference>
<accession>A0A2T1DUD8</accession>
<protein>
    <submittedName>
        <fullName evidence="1">Uncharacterized protein</fullName>
    </submittedName>
</protein>
<dbReference type="AlphaFoldDB" id="A0A2T1DUD8"/>
<evidence type="ECO:0000313" key="1">
    <source>
        <dbReference type="EMBL" id="PSB24118.1"/>
    </source>
</evidence>
<name>A0A2T1DUD8_9CYAN</name>